<evidence type="ECO:0000256" key="8">
    <source>
        <dbReference type="ARBA" id="ARBA00023211"/>
    </source>
</evidence>
<keyword evidence="4" id="KW-0547">Nucleotide-binding</keyword>
<keyword evidence="7" id="KW-0546">Nucleotide metabolism</keyword>
<evidence type="ECO:0000256" key="11">
    <source>
        <dbReference type="ARBA" id="ARBA00048781"/>
    </source>
</evidence>
<dbReference type="EC" id="3.6.1.73" evidence="9"/>
<feature type="domain" description="Non-canonical purine NTP phosphatase/PRRC1" evidence="12">
    <location>
        <begin position="6"/>
        <end position="159"/>
    </location>
</feature>
<evidence type="ECO:0000256" key="6">
    <source>
        <dbReference type="ARBA" id="ARBA00022842"/>
    </source>
</evidence>
<keyword evidence="6" id="KW-0460">Magnesium</keyword>
<sequence>MEFVIGSKNPAKVKAVKAIIVEHFPSSNFVTADVPSEVSNQPMGDEETRRGAVNRAKNAAATKQWAIGIGLEGGVRTLEDELYLCNWGALVLPTGQTFTAGGAQILLPREIASEILAGKELGEVVDAYFHAKGISHSEGAVGMFTANVLTRDTMFQHVMRLIIGQYKYGRASH</sequence>
<comment type="cofactor">
    <cofactor evidence="1">
        <name>Mn(2+)</name>
        <dbReference type="ChEBI" id="CHEBI:29035"/>
    </cofactor>
</comment>
<dbReference type="Gene3D" id="3.90.950.10">
    <property type="match status" value="1"/>
</dbReference>
<evidence type="ECO:0000256" key="7">
    <source>
        <dbReference type="ARBA" id="ARBA00023080"/>
    </source>
</evidence>
<evidence type="ECO:0000259" key="12">
    <source>
        <dbReference type="Pfam" id="PF01931"/>
    </source>
</evidence>
<dbReference type="PANTHER" id="PTHR34699:SF2">
    <property type="entry name" value="NON-CANONICAL PURINE NTP PHOSPHATASE_PRRC1 DOMAIN-CONTAINING PROTEIN"/>
    <property type="match status" value="1"/>
</dbReference>
<evidence type="ECO:0000256" key="9">
    <source>
        <dbReference type="ARBA" id="ARBA00038901"/>
    </source>
</evidence>
<evidence type="ECO:0000256" key="10">
    <source>
        <dbReference type="ARBA" id="ARBA00048174"/>
    </source>
</evidence>
<dbReference type="Pfam" id="PF01931">
    <property type="entry name" value="NTPase_I-T"/>
    <property type="match status" value="1"/>
</dbReference>
<keyword evidence="5" id="KW-0378">Hydrolase</keyword>
<keyword evidence="3" id="KW-0479">Metal-binding</keyword>
<keyword evidence="14" id="KW-1185">Reference proteome</keyword>
<evidence type="ECO:0000313" key="13">
    <source>
        <dbReference type="EMBL" id="MDW0112831.1"/>
    </source>
</evidence>
<comment type="catalytic activity">
    <reaction evidence="10">
        <text>ITP + H2O = IDP + phosphate + H(+)</text>
        <dbReference type="Rhea" id="RHEA:28330"/>
        <dbReference type="ChEBI" id="CHEBI:15377"/>
        <dbReference type="ChEBI" id="CHEBI:15378"/>
        <dbReference type="ChEBI" id="CHEBI:43474"/>
        <dbReference type="ChEBI" id="CHEBI:58280"/>
        <dbReference type="ChEBI" id="CHEBI:61402"/>
        <dbReference type="EC" id="3.6.1.73"/>
    </reaction>
</comment>
<evidence type="ECO:0000256" key="4">
    <source>
        <dbReference type="ARBA" id="ARBA00022741"/>
    </source>
</evidence>
<dbReference type="RefSeq" id="WP_317942770.1">
    <property type="nucleotide sequence ID" value="NZ_JAUBDI010000004.1"/>
</dbReference>
<reference evidence="13 14" key="1">
    <citation type="submission" date="2023-06" db="EMBL/GenBank/DDBJ databases">
        <title>Sporosarcina sp. nov., isolated from Korean traditional fermented seafood 'Jeotgal'.</title>
        <authorList>
            <person name="Yang A.I."/>
            <person name="Shin N.-R."/>
        </authorList>
    </citation>
    <scope>NUCLEOTIDE SEQUENCE [LARGE SCALE GENOMIC DNA]</scope>
    <source>
        <strain evidence="13 14">KCTC13119</strain>
    </source>
</reference>
<evidence type="ECO:0000256" key="1">
    <source>
        <dbReference type="ARBA" id="ARBA00001936"/>
    </source>
</evidence>
<comment type="cofactor">
    <cofactor evidence="2">
        <name>Mg(2+)</name>
        <dbReference type="ChEBI" id="CHEBI:18420"/>
    </cofactor>
</comment>
<organism evidence="13 14">
    <name type="scientific">Sporosarcina saromensis</name>
    <dbReference type="NCBI Taxonomy" id="359365"/>
    <lineage>
        <taxon>Bacteria</taxon>
        <taxon>Bacillati</taxon>
        <taxon>Bacillota</taxon>
        <taxon>Bacilli</taxon>
        <taxon>Bacillales</taxon>
        <taxon>Caryophanaceae</taxon>
        <taxon>Sporosarcina</taxon>
    </lineage>
</organism>
<proteinExistence type="predicted"/>
<comment type="catalytic activity">
    <reaction evidence="11">
        <text>XTP + H2O = XDP + phosphate + H(+)</text>
        <dbReference type="Rhea" id="RHEA:28406"/>
        <dbReference type="ChEBI" id="CHEBI:15377"/>
        <dbReference type="ChEBI" id="CHEBI:15378"/>
        <dbReference type="ChEBI" id="CHEBI:43474"/>
        <dbReference type="ChEBI" id="CHEBI:59884"/>
        <dbReference type="ChEBI" id="CHEBI:61314"/>
        <dbReference type="EC" id="3.6.1.73"/>
    </reaction>
</comment>
<accession>A0ABU4G795</accession>
<comment type="caution">
    <text evidence="13">The sequence shown here is derived from an EMBL/GenBank/DDBJ whole genome shotgun (WGS) entry which is preliminary data.</text>
</comment>
<evidence type="ECO:0000256" key="2">
    <source>
        <dbReference type="ARBA" id="ARBA00001946"/>
    </source>
</evidence>
<dbReference type="SUPFAM" id="SSF52972">
    <property type="entry name" value="ITPase-like"/>
    <property type="match status" value="1"/>
</dbReference>
<evidence type="ECO:0000313" key="14">
    <source>
        <dbReference type="Proteomes" id="UP001282284"/>
    </source>
</evidence>
<evidence type="ECO:0000256" key="3">
    <source>
        <dbReference type="ARBA" id="ARBA00022723"/>
    </source>
</evidence>
<name>A0ABU4G795_9BACL</name>
<dbReference type="Proteomes" id="UP001282284">
    <property type="component" value="Unassembled WGS sequence"/>
</dbReference>
<gene>
    <name evidence="13" type="ORF">QT711_06510</name>
</gene>
<dbReference type="InterPro" id="IPR050299">
    <property type="entry name" value="YjjX_NTPase"/>
</dbReference>
<dbReference type="EMBL" id="JAUBDI010000004">
    <property type="protein sequence ID" value="MDW0112831.1"/>
    <property type="molecule type" value="Genomic_DNA"/>
</dbReference>
<protein>
    <recommendedName>
        <fullName evidence="9">inosine/xanthosine triphosphatase</fullName>
        <ecNumber evidence="9">3.6.1.73</ecNumber>
    </recommendedName>
</protein>
<evidence type="ECO:0000256" key="5">
    <source>
        <dbReference type="ARBA" id="ARBA00022801"/>
    </source>
</evidence>
<dbReference type="InterPro" id="IPR029001">
    <property type="entry name" value="ITPase-like_fam"/>
</dbReference>
<dbReference type="PANTHER" id="PTHR34699">
    <property type="match status" value="1"/>
</dbReference>
<dbReference type="InterPro" id="IPR026533">
    <property type="entry name" value="NTPase/PRRC1"/>
</dbReference>
<keyword evidence="8" id="KW-0464">Manganese</keyword>
<dbReference type="NCBIfam" id="NF002850">
    <property type="entry name" value="PRK03114.1"/>
    <property type="match status" value="1"/>
</dbReference>